<gene>
    <name evidence="1" type="ORF">TBIB3V08_LOCUS10682</name>
</gene>
<dbReference type="EMBL" id="OD569951">
    <property type="protein sequence ID" value="CAD7448395.1"/>
    <property type="molecule type" value="Genomic_DNA"/>
</dbReference>
<dbReference type="AlphaFoldDB" id="A0A7R9F7Q1"/>
<organism evidence="1">
    <name type="scientific">Timema bartmani</name>
    <dbReference type="NCBI Taxonomy" id="61472"/>
    <lineage>
        <taxon>Eukaryota</taxon>
        <taxon>Metazoa</taxon>
        <taxon>Ecdysozoa</taxon>
        <taxon>Arthropoda</taxon>
        <taxon>Hexapoda</taxon>
        <taxon>Insecta</taxon>
        <taxon>Pterygota</taxon>
        <taxon>Neoptera</taxon>
        <taxon>Polyneoptera</taxon>
        <taxon>Phasmatodea</taxon>
        <taxon>Timematodea</taxon>
        <taxon>Timematoidea</taxon>
        <taxon>Timematidae</taxon>
        <taxon>Timema</taxon>
    </lineage>
</organism>
<protein>
    <submittedName>
        <fullName evidence="1">Uncharacterized protein</fullName>
    </submittedName>
</protein>
<sequence length="167" mass="18270">MKAENVTIAGSRPRFPECNALHWTVVDVANEIPLTFFHRCLSVALMMVGVVFFQNAQDVVSVSRKSPKPPSVQQIGTPTSISPSAAIKSNARVALDHAAIEAAQSEWVVEARHMLDQSVKGSSHRNRCTLPNFMKVTEFACIVVMRKPPLCGNYAPQPTHHADPKAV</sequence>
<name>A0A7R9F7Q1_9NEOP</name>
<accession>A0A7R9F7Q1</accession>
<evidence type="ECO:0000313" key="1">
    <source>
        <dbReference type="EMBL" id="CAD7448395.1"/>
    </source>
</evidence>
<reference evidence="1" key="1">
    <citation type="submission" date="2020-11" db="EMBL/GenBank/DDBJ databases">
        <authorList>
            <person name="Tran Van P."/>
        </authorList>
    </citation>
    <scope>NUCLEOTIDE SEQUENCE</scope>
</reference>
<proteinExistence type="predicted"/>